<feature type="region of interest" description="Disordered" evidence="1">
    <location>
        <begin position="201"/>
        <end position="267"/>
    </location>
</feature>
<gene>
    <name evidence="3" type="ORF">GCM10009751_01820</name>
</gene>
<sequence>MGGVRSGSWSGAVVHVQERVRIRWGRIAVLVALLGVVGVVAGLVAAAAWPDPPAPIVSDAKEHPPAPTDPGQDVEACSAETLEVGLTADRAQFTEDEAVTFTVSLTNTGAVPCLVDGADAHRPVIVWAGEPGEAEPVWSSADCAEGERMLLLGPGFTDSGKVRWSGELSAPECEDVDGKLAPGGYSAQVRVSGAGGAASGVVELDRLEPPEPSPEPSKKAKDRDREPSASPEKGSAGAPGDDATSDSSEPDARPTPEHRQATPSPRG</sequence>
<keyword evidence="4" id="KW-1185">Reference proteome</keyword>
<keyword evidence="2" id="KW-0472">Membrane</keyword>
<keyword evidence="2" id="KW-0812">Transmembrane</keyword>
<comment type="caution">
    <text evidence="3">The sequence shown here is derived from an EMBL/GenBank/DDBJ whole genome shotgun (WGS) entry which is preliminary data.</text>
</comment>
<feature type="transmembrane region" description="Helical" evidence="2">
    <location>
        <begin position="27"/>
        <end position="49"/>
    </location>
</feature>
<evidence type="ECO:0008006" key="5">
    <source>
        <dbReference type="Google" id="ProtNLM"/>
    </source>
</evidence>
<proteinExistence type="predicted"/>
<feature type="compositionally biased region" description="Basic and acidic residues" evidence="1">
    <location>
        <begin position="216"/>
        <end position="227"/>
    </location>
</feature>
<name>A0ABP4ZFD6_9MICO</name>
<evidence type="ECO:0000313" key="3">
    <source>
        <dbReference type="EMBL" id="GAA1849209.1"/>
    </source>
</evidence>
<dbReference type="EMBL" id="BAAANL010000001">
    <property type="protein sequence ID" value="GAA1849209.1"/>
    <property type="molecule type" value="Genomic_DNA"/>
</dbReference>
<evidence type="ECO:0000256" key="2">
    <source>
        <dbReference type="SAM" id="Phobius"/>
    </source>
</evidence>
<organism evidence="3 4">
    <name type="scientific">Myceligenerans crystallogenes</name>
    <dbReference type="NCBI Taxonomy" id="316335"/>
    <lineage>
        <taxon>Bacteria</taxon>
        <taxon>Bacillati</taxon>
        <taxon>Actinomycetota</taxon>
        <taxon>Actinomycetes</taxon>
        <taxon>Micrococcales</taxon>
        <taxon>Promicromonosporaceae</taxon>
        <taxon>Myceligenerans</taxon>
    </lineage>
</organism>
<protein>
    <recommendedName>
        <fullName evidence="5">DUF4232 domain-containing protein</fullName>
    </recommendedName>
</protein>
<evidence type="ECO:0000256" key="1">
    <source>
        <dbReference type="SAM" id="MobiDB-lite"/>
    </source>
</evidence>
<keyword evidence="2" id="KW-1133">Transmembrane helix</keyword>
<feature type="compositionally biased region" description="Basic and acidic residues" evidence="1">
    <location>
        <begin position="250"/>
        <end position="260"/>
    </location>
</feature>
<reference evidence="4" key="1">
    <citation type="journal article" date="2019" name="Int. J. Syst. Evol. Microbiol.">
        <title>The Global Catalogue of Microorganisms (GCM) 10K type strain sequencing project: providing services to taxonomists for standard genome sequencing and annotation.</title>
        <authorList>
            <consortium name="The Broad Institute Genomics Platform"/>
            <consortium name="The Broad Institute Genome Sequencing Center for Infectious Disease"/>
            <person name="Wu L."/>
            <person name="Ma J."/>
        </authorList>
    </citation>
    <scope>NUCLEOTIDE SEQUENCE [LARGE SCALE GENOMIC DNA]</scope>
    <source>
        <strain evidence="4">JCM 14326</strain>
    </source>
</reference>
<evidence type="ECO:0000313" key="4">
    <source>
        <dbReference type="Proteomes" id="UP001501094"/>
    </source>
</evidence>
<dbReference type="Proteomes" id="UP001501094">
    <property type="component" value="Unassembled WGS sequence"/>
</dbReference>
<accession>A0ABP4ZFD6</accession>